<accession>A0A9D3YXV5</accession>
<evidence type="ECO:0000313" key="1">
    <source>
        <dbReference type="EMBL" id="KAH3707291.1"/>
    </source>
</evidence>
<dbReference type="EMBL" id="JAIWYP010000014">
    <property type="protein sequence ID" value="KAH3707291.1"/>
    <property type="molecule type" value="Genomic_DNA"/>
</dbReference>
<comment type="caution">
    <text evidence="1">The sequence shown here is derived from an EMBL/GenBank/DDBJ whole genome shotgun (WGS) entry which is preliminary data.</text>
</comment>
<keyword evidence="2" id="KW-1185">Reference proteome</keyword>
<evidence type="ECO:0000313" key="2">
    <source>
        <dbReference type="Proteomes" id="UP000828390"/>
    </source>
</evidence>
<protein>
    <submittedName>
        <fullName evidence="1">Uncharacterized protein</fullName>
    </submittedName>
</protein>
<reference evidence="1" key="1">
    <citation type="journal article" date="2019" name="bioRxiv">
        <title>The Genome of the Zebra Mussel, Dreissena polymorpha: A Resource for Invasive Species Research.</title>
        <authorList>
            <person name="McCartney M.A."/>
            <person name="Auch B."/>
            <person name="Kono T."/>
            <person name="Mallez S."/>
            <person name="Zhang Y."/>
            <person name="Obille A."/>
            <person name="Becker A."/>
            <person name="Abrahante J.E."/>
            <person name="Garbe J."/>
            <person name="Badalamenti J.P."/>
            <person name="Herman A."/>
            <person name="Mangelson H."/>
            <person name="Liachko I."/>
            <person name="Sullivan S."/>
            <person name="Sone E.D."/>
            <person name="Koren S."/>
            <person name="Silverstein K.A.T."/>
            <person name="Beckman K.B."/>
            <person name="Gohl D.M."/>
        </authorList>
    </citation>
    <scope>NUCLEOTIDE SEQUENCE</scope>
    <source>
        <strain evidence="1">Duluth1</strain>
        <tissue evidence="1">Whole animal</tissue>
    </source>
</reference>
<organism evidence="1 2">
    <name type="scientific">Dreissena polymorpha</name>
    <name type="common">Zebra mussel</name>
    <name type="synonym">Mytilus polymorpha</name>
    <dbReference type="NCBI Taxonomy" id="45954"/>
    <lineage>
        <taxon>Eukaryota</taxon>
        <taxon>Metazoa</taxon>
        <taxon>Spiralia</taxon>
        <taxon>Lophotrochozoa</taxon>
        <taxon>Mollusca</taxon>
        <taxon>Bivalvia</taxon>
        <taxon>Autobranchia</taxon>
        <taxon>Heteroconchia</taxon>
        <taxon>Euheterodonta</taxon>
        <taxon>Imparidentia</taxon>
        <taxon>Neoheterodontei</taxon>
        <taxon>Myida</taxon>
        <taxon>Dreissenoidea</taxon>
        <taxon>Dreissenidae</taxon>
        <taxon>Dreissena</taxon>
    </lineage>
</organism>
<name>A0A9D3YXV5_DREPO</name>
<dbReference type="Proteomes" id="UP000828390">
    <property type="component" value="Unassembled WGS sequence"/>
</dbReference>
<dbReference type="AlphaFoldDB" id="A0A9D3YXV5"/>
<proteinExistence type="predicted"/>
<dbReference type="SUPFAM" id="SSF63829">
    <property type="entry name" value="Calcium-dependent phosphotriesterase"/>
    <property type="match status" value="1"/>
</dbReference>
<gene>
    <name evidence="1" type="ORF">DPMN_066692</name>
</gene>
<sequence>MLTDRFANTVYLLETVKGTSRAVTQENIQVPLGACVGPGDTVLTCSMSNHSIVHLSVDGVILGTYPVDMRIPSPYAYKDRTRLPVSNNAMGATKLQLYNISTTMS</sequence>
<reference evidence="1" key="2">
    <citation type="submission" date="2020-11" db="EMBL/GenBank/DDBJ databases">
        <authorList>
            <person name="McCartney M.A."/>
            <person name="Auch B."/>
            <person name="Kono T."/>
            <person name="Mallez S."/>
            <person name="Becker A."/>
            <person name="Gohl D.M."/>
            <person name="Silverstein K.A.T."/>
            <person name="Koren S."/>
            <person name="Bechman K.B."/>
            <person name="Herman A."/>
            <person name="Abrahante J.E."/>
            <person name="Garbe J."/>
        </authorList>
    </citation>
    <scope>NUCLEOTIDE SEQUENCE</scope>
    <source>
        <strain evidence="1">Duluth1</strain>
        <tissue evidence="1">Whole animal</tissue>
    </source>
</reference>